<dbReference type="AlphaFoldDB" id="A0A494TNN2"/>
<sequence length="647" mass="65987">MKIFKRTASTIAIASLLLASCGGGGTDNNGTPAATPPASPPPTAQYTVPAQESLSVADVQTVLAGAVSEAQARSAPAVIAVTDRVGNVLAVFNMTGANPTAVTGPAPNGQNIDAQNLTIPAAAGAIAKAITGAYLSSGGNAFSTRTASEIVQEQFPPAPSQTPGLESGPLFGVQFSSLPCSDLSTRFGTAGSAALIGPKRSPLGLSADPGGFPLYKNGVLVGGIGVMSDGQYGSDPDITNIDNSDEEFIALAGTTGFDAPLTIRADRITVDGTLLRYSDATSAGFRRTGAAPSYAAISGSGSLLAIRGYSTAAIIAGTAYGTEASGMRPSTTAEFANRDAFVLTDGTGVDRFPVQSGTDGAPITLAEARALLEEAFTVMSRARAQIRQPLDSRAQVSISLVDTSGTVLGIVRSPDAPIFGTDVSLQKARTAMFFSSASAGGDLLSDPSQDVRDFVPKTRTFLNDPVALTGKTAFAVRSIGNLARPYFPDGELGRPNGPLSRPIGQFGPFSTGLQSALILQNLGEHLAFVAGGPTDTPQRCTKITNSSKLANGIQIFPGGVPVYRGSQLVGGLGVSGDGIDQDDMISFLGTSNGGLRIGTGIGNADTAIRADQILIALSNSPGVRLRYVSCPFAPFLDTATQNVCEGR</sequence>
<dbReference type="Gene3D" id="3.30.450.150">
    <property type="entry name" value="Haem-degrading domain"/>
    <property type="match status" value="2"/>
</dbReference>
<dbReference type="PANTHER" id="PTHR34309:SF1">
    <property type="entry name" value="PROTEIN GLCG"/>
    <property type="match status" value="1"/>
</dbReference>
<evidence type="ECO:0000313" key="3">
    <source>
        <dbReference type="Proteomes" id="UP000276254"/>
    </source>
</evidence>
<dbReference type="PANTHER" id="PTHR34309">
    <property type="entry name" value="SLR1406 PROTEIN"/>
    <property type="match status" value="1"/>
</dbReference>
<gene>
    <name evidence="2" type="ORF">D3Y57_17930</name>
</gene>
<dbReference type="Proteomes" id="UP000276254">
    <property type="component" value="Chromosome"/>
</dbReference>
<dbReference type="SUPFAM" id="SSF143744">
    <property type="entry name" value="GlcG-like"/>
    <property type="match status" value="3"/>
</dbReference>
<dbReference type="EMBL" id="CP032829">
    <property type="protein sequence ID" value="AYJ87461.1"/>
    <property type="molecule type" value="Genomic_DNA"/>
</dbReference>
<protein>
    <recommendedName>
        <fullName evidence="4">Heme-binding protein</fullName>
    </recommendedName>
</protein>
<dbReference type="Pfam" id="PF03928">
    <property type="entry name" value="HbpS-like"/>
    <property type="match status" value="2"/>
</dbReference>
<dbReference type="InterPro" id="IPR052517">
    <property type="entry name" value="GlcG_carb_metab_protein"/>
</dbReference>
<feature type="chain" id="PRO_5019755175" description="Heme-binding protein" evidence="1">
    <location>
        <begin position="25"/>
        <end position="647"/>
    </location>
</feature>
<reference evidence="2 3" key="1">
    <citation type="submission" date="2018-09" db="EMBL/GenBank/DDBJ databases">
        <title>Sphingomonas peninsula sp. nov., isolated from fildes peninsula, Antarctic soil.</title>
        <authorList>
            <person name="Yingchao G."/>
        </authorList>
    </citation>
    <scope>NUCLEOTIDE SEQUENCE [LARGE SCALE GENOMIC DNA]</scope>
    <source>
        <strain evidence="2 3">YZ-8</strain>
    </source>
</reference>
<accession>A0A494TNN2</accession>
<name>A0A494TNN2_SPHPE</name>
<evidence type="ECO:0000313" key="2">
    <source>
        <dbReference type="EMBL" id="AYJ87461.1"/>
    </source>
</evidence>
<evidence type="ECO:0008006" key="4">
    <source>
        <dbReference type="Google" id="ProtNLM"/>
    </source>
</evidence>
<organism evidence="2 3">
    <name type="scientific">Sphingomonas paeninsulae</name>
    <dbReference type="NCBI Taxonomy" id="2319844"/>
    <lineage>
        <taxon>Bacteria</taxon>
        <taxon>Pseudomonadati</taxon>
        <taxon>Pseudomonadota</taxon>
        <taxon>Alphaproteobacteria</taxon>
        <taxon>Sphingomonadales</taxon>
        <taxon>Sphingomonadaceae</taxon>
        <taxon>Sphingomonas</taxon>
    </lineage>
</organism>
<dbReference type="InterPro" id="IPR005624">
    <property type="entry name" value="PduO/GlcC-like"/>
</dbReference>
<proteinExistence type="predicted"/>
<feature type="signal peptide" evidence="1">
    <location>
        <begin position="1"/>
        <end position="24"/>
    </location>
</feature>
<dbReference type="PROSITE" id="PS51257">
    <property type="entry name" value="PROKAR_LIPOPROTEIN"/>
    <property type="match status" value="1"/>
</dbReference>
<keyword evidence="1" id="KW-0732">Signal</keyword>
<dbReference type="RefSeq" id="WP_121154794.1">
    <property type="nucleotide sequence ID" value="NZ_CP032829.1"/>
</dbReference>
<evidence type="ECO:0000256" key="1">
    <source>
        <dbReference type="SAM" id="SignalP"/>
    </source>
</evidence>
<keyword evidence="3" id="KW-1185">Reference proteome</keyword>
<dbReference type="OrthoDB" id="9121915at2"/>
<dbReference type="InterPro" id="IPR038084">
    <property type="entry name" value="PduO/GlcC-like_sf"/>
</dbReference>
<dbReference type="KEGG" id="spha:D3Y57_17930"/>